<reference evidence="2" key="1">
    <citation type="submission" date="2013-12" db="EMBL/GenBank/DDBJ databases">
        <title>The Genome Sequence of Aphanomyces astaci APO3.</title>
        <authorList>
            <consortium name="The Broad Institute Genomics Platform"/>
            <person name="Russ C."/>
            <person name="Tyler B."/>
            <person name="van West P."/>
            <person name="Dieguez-Uribeondo J."/>
            <person name="Young S.K."/>
            <person name="Zeng Q."/>
            <person name="Gargeya S."/>
            <person name="Fitzgerald M."/>
            <person name="Abouelleil A."/>
            <person name="Alvarado L."/>
            <person name="Chapman S.B."/>
            <person name="Gainer-Dewar J."/>
            <person name="Goldberg J."/>
            <person name="Griggs A."/>
            <person name="Gujja S."/>
            <person name="Hansen M."/>
            <person name="Howarth C."/>
            <person name="Imamovic A."/>
            <person name="Ireland A."/>
            <person name="Larimer J."/>
            <person name="McCowan C."/>
            <person name="Murphy C."/>
            <person name="Pearson M."/>
            <person name="Poon T.W."/>
            <person name="Priest M."/>
            <person name="Roberts A."/>
            <person name="Saif S."/>
            <person name="Shea T."/>
            <person name="Sykes S."/>
            <person name="Wortman J."/>
            <person name="Nusbaum C."/>
            <person name="Birren B."/>
        </authorList>
    </citation>
    <scope>NUCLEOTIDE SEQUENCE [LARGE SCALE GENOMIC DNA]</scope>
    <source>
        <strain evidence="2">APO3</strain>
    </source>
</reference>
<dbReference type="GeneID" id="20813118"/>
<proteinExistence type="predicted"/>
<dbReference type="AlphaFoldDB" id="W4G4F5"/>
<protein>
    <submittedName>
        <fullName evidence="2">Uncharacterized protein</fullName>
    </submittedName>
</protein>
<name>W4G4F5_APHAT</name>
<dbReference type="VEuPathDB" id="FungiDB:H257_11122"/>
<evidence type="ECO:0000313" key="2">
    <source>
        <dbReference type="EMBL" id="ETV74156.1"/>
    </source>
</evidence>
<dbReference type="EMBL" id="KI913145">
    <property type="protein sequence ID" value="ETV74156.1"/>
    <property type="molecule type" value="Genomic_DNA"/>
</dbReference>
<accession>W4G4F5</accession>
<feature type="region of interest" description="Disordered" evidence="1">
    <location>
        <begin position="67"/>
        <end position="88"/>
    </location>
</feature>
<sequence length="88" mass="9592">MADFTKLSIAEPSNGLRFDFVVVHDKEVYSHDSLKYLSSFRSAGPFAALTSVLLSRALCTTLKSKTKLPAAPRRPPWNALQGSESPAP</sequence>
<organism evidence="2">
    <name type="scientific">Aphanomyces astaci</name>
    <name type="common">Crayfish plague agent</name>
    <dbReference type="NCBI Taxonomy" id="112090"/>
    <lineage>
        <taxon>Eukaryota</taxon>
        <taxon>Sar</taxon>
        <taxon>Stramenopiles</taxon>
        <taxon>Oomycota</taxon>
        <taxon>Saprolegniomycetes</taxon>
        <taxon>Saprolegniales</taxon>
        <taxon>Verrucalvaceae</taxon>
        <taxon>Aphanomyces</taxon>
    </lineage>
</organism>
<gene>
    <name evidence="2" type="ORF">H257_11122</name>
</gene>
<dbReference type="RefSeq" id="XP_009836262.1">
    <property type="nucleotide sequence ID" value="XM_009837960.1"/>
</dbReference>
<evidence type="ECO:0000256" key="1">
    <source>
        <dbReference type="SAM" id="MobiDB-lite"/>
    </source>
</evidence>